<accession>A0A940P3A0</accession>
<dbReference type="GO" id="GO:0003677">
    <property type="term" value="F:DNA binding"/>
    <property type="evidence" value="ECO:0007669"/>
    <property type="project" value="InterPro"/>
</dbReference>
<dbReference type="InterPro" id="IPR006119">
    <property type="entry name" value="Resolv_N"/>
</dbReference>
<evidence type="ECO:0000313" key="2">
    <source>
        <dbReference type="EMBL" id="MBP1040235.1"/>
    </source>
</evidence>
<dbReference type="Pfam" id="PF00239">
    <property type="entry name" value="Resolvase"/>
    <property type="match status" value="1"/>
</dbReference>
<dbReference type="GO" id="GO:0000150">
    <property type="term" value="F:DNA strand exchange activity"/>
    <property type="evidence" value="ECO:0007669"/>
    <property type="project" value="InterPro"/>
</dbReference>
<comment type="caution">
    <text evidence="2">The sequence shown here is derived from an EMBL/GenBank/DDBJ whole genome shotgun (WGS) entry which is preliminary data.</text>
</comment>
<dbReference type="InterPro" id="IPR036162">
    <property type="entry name" value="Resolvase-like_N_sf"/>
</dbReference>
<dbReference type="SUPFAM" id="SSF53041">
    <property type="entry name" value="Resolvase-like"/>
    <property type="match status" value="1"/>
</dbReference>
<proteinExistence type="predicted"/>
<dbReference type="RefSeq" id="WP_209525127.1">
    <property type="nucleotide sequence ID" value="NZ_JAEEGA010000002.1"/>
</dbReference>
<sequence>MTTIGYTVKTDSTLEKDLLTTVGQCQEIIQTDHDNYDRFAEFLHAYQHDQLVVVDFESIGLQLSQLAPLLEWLLEHEVSFHFMEKPVADDHDYLTILYQLAISEKEVVSRRTLNGLRVAHANGAVSGRPRINLATIKKIKYLHTYQRKNIRDIATECNVSLGTVHKYINLNEADL</sequence>
<organism evidence="2 3">
    <name type="scientific">Vagococcus allomyrinae</name>
    <dbReference type="NCBI Taxonomy" id="2794353"/>
    <lineage>
        <taxon>Bacteria</taxon>
        <taxon>Bacillati</taxon>
        <taxon>Bacillota</taxon>
        <taxon>Bacilli</taxon>
        <taxon>Lactobacillales</taxon>
        <taxon>Enterococcaceae</taxon>
        <taxon>Vagococcus</taxon>
    </lineage>
</organism>
<name>A0A940P3A0_9ENTE</name>
<reference evidence="2" key="1">
    <citation type="submission" date="2020-12" db="EMBL/GenBank/DDBJ databases">
        <title>Vagococcus allomyrinae sp. nov. and Enterococcus lavae sp. nov., isolated from the larvae of Allomyrina dichotoma.</title>
        <authorList>
            <person name="Lee S.D."/>
        </authorList>
    </citation>
    <scope>NUCLEOTIDE SEQUENCE</scope>
    <source>
        <strain evidence="2">BWB3-3</strain>
    </source>
</reference>
<dbReference type="EMBL" id="JAEEGA010000002">
    <property type="protein sequence ID" value="MBP1040235.1"/>
    <property type="molecule type" value="Genomic_DNA"/>
</dbReference>
<evidence type="ECO:0000313" key="3">
    <source>
        <dbReference type="Proteomes" id="UP000674938"/>
    </source>
</evidence>
<protein>
    <submittedName>
        <fullName evidence="2">Recombinase family protein</fullName>
    </submittedName>
</protein>
<keyword evidence="3" id="KW-1185">Reference proteome</keyword>
<dbReference type="Gene3D" id="3.40.50.1390">
    <property type="entry name" value="Resolvase, N-terminal catalytic domain"/>
    <property type="match status" value="1"/>
</dbReference>
<dbReference type="AlphaFoldDB" id="A0A940P3A0"/>
<feature type="domain" description="Resolvase/invertase-type recombinase catalytic" evidence="1">
    <location>
        <begin position="33"/>
        <end position="124"/>
    </location>
</feature>
<evidence type="ECO:0000259" key="1">
    <source>
        <dbReference type="Pfam" id="PF00239"/>
    </source>
</evidence>
<gene>
    <name evidence="2" type="ORF">I6N95_04330</name>
</gene>
<dbReference type="Proteomes" id="UP000674938">
    <property type="component" value="Unassembled WGS sequence"/>
</dbReference>